<feature type="transmembrane region" description="Helical" evidence="7">
    <location>
        <begin position="89"/>
        <end position="108"/>
    </location>
</feature>
<evidence type="ECO:0000256" key="1">
    <source>
        <dbReference type="ARBA" id="ARBA00004651"/>
    </source>
</evidence>
<proteinExistence type="inferred from homology"/>
<keyword evidence="6 7" id="KW-0472">Membrane</keyword>
<evidence type="ECO:0000256" key="2">
    <source>
        <dbReference type="ARBA" id="ARBA00006679"/>
    </source>
</evidence>
<feature type="transmembrane region" description="Helical" evidence="7">
    <location>
        <begin position="21"/>
        <end position="39"/>
    </location>
</feature>
<gene>
    <name evidence="8" type="ORF">HMPREF0281_01679</name>
</gene>
<comment type="similarity">
    <text evidence="2">Belongs to the DoxX family.</text>
</comment>
<dbReference type="PANTHER" id="PTHR33452:SF1">
    <property type="entry name" value="INNER MEMBRANE PROTEIN YPHA-RELATED"/>
    <property type="match status" value="1"/>
</dbReference>
<dbReference type="InterPro" id="IPR051907">
    <property type="entry name" value="DoxX-like_oxidoreductase"/>
</dbReference>
<evidence type="ECO:0000256" key="6">
    <source>
        <dbReference type="ARBA" id="ARBA00023136"/>
    </source>
</evidence>
<keyword evidence="5 7" id="KW-1133">Transmembrane helix</keyword>
<dbReference type="InterPro" id="IPR032808">
    <property type="entry name" value="DoxX"/>
</dbReference>
<keyword evidence="9" id="KW-1185">Reference proteome</keyword>
<comment type="subcellular location">
    <subcellularLocation>
        <location evidence="1">Cell membrane</location>
        <topology evidence="1">Multi-pass membrane protein</topology>
    </subcellularLocation>
</comment>
<evidence type="ECO:0000256" key="5">
    <source>
        <dbReference type="ARBA" id="ARBA00022989"/>
    </source>
</evidence>
<dbReference type="EMBL" id="ADNS01000015">
    <property type="protein sequence ID" value="EFG81039.1"/>
    <property type="molecule type" value="Genomic_DNA"/>
</dbReference>
<evidence type="ECO:0000313" key="9">
    <source>
        <dbReference type="Proteomes" id="UP000006015"/>
    </source>
</evidence>
<organism evidence="8 9">
    <name type="scientific">Corynebacterium ammoniagenes DSM 20306</name>
    <dbReference type="NCBI Taxonomy" id="649754"/>
    <lineage>
        <taxon>Bacteria</taxon>
        <taxon>Bacillati</taxon>
        <taxon>Actinomycetota</taxon>
        <taxon>Actinomycetes</taxon>
        <taxon>Mycobacteriales</taxon>
        <taxon>Corynebacteriaceae</taxon>
        <taxon>Corynebacterium</taxon>
    </lineage>
</organism>
<sequence length="159" mass="16361">MIYTFTMLNFTSTFKSPTESAGLLIARTILGVVLIAHGWQKFNEWTIAGTTDAFTGMGVPAAGIAAPIAAAIELVGGILILIGLITRIAAALVALQMVGAGIWGGHFSSGVMVTENGWELVMVIAAVAVILLAAGPGQYAADNFIFKNKEAAAKTPVAA</sequence>
<name>A0ABN0ADZ7_CORAM</name>
<evidence type="ECO:0000313" key="8">
    <source>
        <dbReference type="EMBL" id="EFG81039.1"/>
    </source>
</evidence>
<evidence type="ECO:0000256" key="7">
    <source>
        <dbReference type="SAM" id="Phobius"/>
    </source>
</evidence>
<dbReference type="Proteomes" id="UP000006015">
    <property type="component" value="Unassembled WGS sequence"/>
</dbReference>
<protein>
    <submittedName>
        <fullName evidence="8">DoxX family protein</fullName>
    </submittedName>
</protein>
<evidence type="ECO:0000256" key="3">
    <source>
        <dbReference type="ARBA" id="ARBA00022475"/>
    </source>
</evidence>
<evidence type="ECO:0000256" key="4">
    <source>
        <dbReference type="ARBA" id="ARBA00022692"/>
    </source>
</evidence>
<keyword evidence="3" id="KW-1003">Cell membrane</keyword>
<dbReference type="PANTHER" id="PTHR33452">
    <property type="entry name" value="OXIDOREDUCTASE CATD-RELATED"/>
    <property type="match status" value="1"/>
</dbReference>
<keyword evidence="4 7" id="KW-0812">Transmembrane</keyword>
<feature type="transmembrane region" description="Helical" evidence="7">
    <location>
        <begin position="59"/>
        <end position="82"/>
    </location>
</feature>
<accession>A0ABN0ADZ7</accession>
<dbReference type="Pfam" id="PF07681">
    <property type="entry name" value="DoxX"/>
    <property type="match status" value="1"/>
</dbReference>
<comment type="caution">
    <text evidence="8">The sequence shown here is derived from an EMBL/GenBank/DDBJ whole genome shotgun (WGS) entry which is preliminary data.</text>
</comment>
<reference evidence="8 9" key="1">
    <citation type="submission" date="2010-04" db="EMBL/GenBank/DDBJ databases">
        <authorList>
            <person name="Weinstock G."/>
            <person name="Sodergren E."/>
            <person name="Clifton S."/>
            <person name="Fulton L."/>
            <person name="Fulton B."/>
            <person name="Courtney L."/>
            <person name="Fronick C."/>
            <person name="Harrison M."/>
            <person name="Strong C."/>
            <person name="Farmer C."/>
            <person name="Delahaunty K."/>
            <person name="Markovic C."/>
            <person name="Hall O."/>
            <person name="Minx P."/>
            <person name="Tomlinson C."/>
            <person name="Mitreva M."/>
            <person name="Hou S."/>
            <person name="Wollam A."/>
            <person name="Pepin K.H."/>
            <person name="Johnson M."/>
            <person name="Bhonagiri V."/>
            <person name="Zhang X."/>
            <person name="Suruliraj S."/>
            <person name="Warren W."/>
            <person name="Chinwalla A."/>
            <person name="Mardis E.R."/>
            <person name="Wilson R.K."/>
        </authorList>
    </citation>
    <scope>NUCLEOTIDE SEQUENCE [LARGE SCALE GENOMIC DNA]</scope>
    <source>
        <strain evidence="8 9">DSM 20306</strain>
    </source>
</reference>
<feature type="transmembrane region" description="Helical" evidence="7">
    <location>
        <begin position="120"/>
        <end position="141"/>
    </location>
</feature>